<proteinExistence type="predicted"/>
<comment type="caution">
    <text evidence="1">The sequence shown here is derived from an EMBL/GenBank/DDBJ whole genome shotgun (WGS) entry which is preliminary data.</text>
</comment>
<evidence type="ECO:0000313" key="1">
    <source>
        <dbReference type="EMBL" id="SPO03557.1"/>
    </source>
</evidence>
<dbReference type="Proteomes" id="UP001187682">
    <property type="component" value="Unassembled WGS sequence"/>
</dbReference>
<evidence type="ECO:0000313" key="2">
    <source>
        <dbReference type="Proteomes" id="UP001187682"/>
    </source>
</evidence>
<dbReference type="EMBL" id="ONZQ02000008">
    <property type="protein sequence ID" value="SPO03557.1"/>
    <property type="molecule type" value="Genomic_DNA"/>
</dbReference>
<name>A0AAE8SX26_9PEZI</name>
<accession>A0AAE8SX26</accession>
<keyword evidence="2" id="KW-1185">Reference proteome</keyword>
<organism evidence="1 2">
    <name type="scientific">Cephalotrichum gorgonifer</name>
    <dbReference type="NCBI Taxonomy" id="2041049"/>
    <lineage>
        <taxon>Eukaryota</taxon>
        <taxon>Fungi</taxon>
        <taxon>Dikarya</taxon>
        <taxon>Ascomycota</taxon>
        <taxon>Pezizomycotina</taxon>
        <taxon>Sordariomycetes</taxon>
        <taxon>Hypocreomycetidae</taxon>
        <taxon>Microascales</taxon>
        <taxon>Microascaceae</taxon>
        <taxon>Cephalotrichum</taxon>
    </lineage>
</organism>
<gene>
    <name evidence="1" type="ORF">DNG_06240</name>
</gene>
<sequence length="246" mass="28135">MYKYWLWQPWTRPRCLSTGHRTARLGRLCRSLRDTGFHEWGFVIYRGVYGDDDAWNLFVQCLRDNVHLDLERGSAQRGALLEQYAQWTVIEDSESLDGASRDDVRQRFVEWREGRTVTRPANPFPQPTDPSSVLPRFNYCLYVDRECLDTLGPHLAAKPSDISKPHLPPPPLVVIIIDGNYVLGQDAQGPFPPIDGSTARYLGWGYFNTRYLCGLYDELHSSRFDRPEYQRPPAIAPGGSSSMPSV</sequence>
<protein>
    <submittedName>
        <fullName evidence="1">Uncharacterized protein</fullName>
    </submittedName>
</protein>
<reference evidence="1" key="1">
    <citation type="submission" date="2018-03" db="EMBL/GenBank/DDBJ databases">
        <authorList>
            <person name="Guldener U."/>
        </authorList>
    </citation>
    <scope>NUCLEOTIDE SEQUENCE</scope>
</reference>
<dbReference type="AlphaFoldDB" id="A0AAE8SX26"/>